<dbReference type="PANTHER" id="PTHR44099:SF4">
    <property type="entry name" value="RABCONNECTIN-3B, ISOFORM A"/>
    <property type="match status" value="1"/>
</dbReference>
<protein>
    <recommendedName>
        <fullName evidence="7">Transducin/WD40 repeat-like superfamily protein</fullName>
    </recommendedName>
</protein>
<evidence type="ECO:0000313" key="5">
    <source>
        <dbReference type="EMBL" id="CAI0417077.1"/>
    </source>
</evidence>
<feature type="compositionally biased region" description="Low complexity" evidence="4">
    <location>
        <begin position="469"/>
        <end position="478"/>
    </location>
</feature>
<evidence type="ECO:0000256" key="3">
    <source>
        <dbReference type="PROSITE-ProRule" id="PRU00221"/>
    </source>
</evidence>
<dbReference type="Gene3D" id="2.130.10.10">
    <property type="entry name" value="YVTN repeat-like/Quinoprotein amine dehydrogenase"/>
    <property type="match status" value="2"/>
</dbReference>
<dbReference type="InterPro" id="IPR001680">
    <property type="entry name" value="WD40_rpt"/>
</dbReference>
<feature type="region of interest" description="Disordered" evidence="4">
    <location>
        <begin position="151"/>
        <end position="172"/>
    </location>
</feature>
<reference evidence="5" key="1">
    <citation type="submission" date="2022-08" db="EMBL/GenBank/DDBJ databases">
        <authorList>
            <person name="Gutierrez-Valencia J."/>
        </authorList>
    </citation>
    <scope>NUCLEOTIDE SEQUENCE</scope>
</reference>
<sequence length="1507" mass="164327">MKCRSVACLWPITPPSHRITAAAVLNHPPTLYTGGSDGSIIWWTLSTSESNSEVKPVAMLCGHGARIADLAICHPVVSLDDKRTDNSSDDATSYGALFSACLDGVLCVWSRGSGHCRRRRKLPPWVGSPSIIRTLPTSSRYVCICSVDAAHSSPGHSTSVEGSQPQVDEDVHHSKPTKCTVVVVDSYSLTIVQTVFHGVLSIGQLKFMDIVLSGEDGETHSVLMADSSGKVQLAPILKDSPADSKVETALDKNLLFEEAISGNGLGEGGEVVSVATHGNIVALVLQNCCLFRQLTNNITIGQISFVDQLVFTEGNHVHSIVLGGTFLKSVDSPGLQCNQDNFLENFVVWNSAGAAIVYLVSYLDDIFKCEPLCKVPGASHAVDTKLMISFVQLKDHLIRFESVCFNVEEPLHWQPHFTVWSLLDKQDERAEWSKNCQKCGESDPFSGWISGSDSLFELNGCDGRRTPKKISPTSSPSFKPEKELKDKHTGRSMLEVQTVSSSMVISENLFVPYAIVYGYFNGEIEVVRFDMLPAHDLHNEEQSLHHDPDLCASRQYFTGHTGAVLCLAAHRLRRPSDGCSCSQVLVSGSSDCTIRIWDLDGGNPIIVMHHHVAPVRQIIFPPAQTEYPWSDCFLSVGEDSCIALASLQTLKVERMFPGHPSYPEKVVWDGLRGYVASLCHKQSATSHAVDVLYIWDVKSGAQERVLRGAASHSMLDHFCKGISASSTSGSFLNGNTSVSALLFPIIEDGSFSPSHRNHSEKKPLSYTVPNRANPASSEGQENKQTTAKLSPTKLFHFQSNKHPIRCTCPFPGIASLSFDLSSLISSHDKQLSVSVTSGNQEHRNVKEQEIPSPQHVSGHDGFDKGSVFADPEDEHNWTRSLEVYLLRFSLSFLHSWDIDSNLDRLLIADMKLRRPANFILASGLQGDKGSLTLTFPGSSGILEMWKSSSEFCAMRSLTMVSIAQRMISLSRSSSVASSALAAFYTRGIADKVPDTKPPLLQLLASFWQDESEHVRMAARSIFHCAASRAIPLPLSGEKAVDHARFLRSLSGNDYSQVPNASTSTNGSASDMLPEARTSTEVEEHCGTSPDSPGISETEKSRVLAWLESFEVQDWISCVGGTSQDAMTSHIIVAAALAVWYPSMVKPSLASLVVHPLIKLVMAMSEKYSSTAAELLAEGIESTWKACCGSEIARLIGDIFFQVECVSGTSANPAVGSPSILETLVEILLPSLAMADVPGFLAVIESQIWSTASDSPVHQISLTTLMRVLRGSPKQLAQHLEKVDLQVVMFILHTIDPSNSVMRKLCLQTSMTTMKEVARVFPMVALNETSRHLAVGDAIGEINNAKISLYDMLSVAKIRVLDASGPPGLPNLLSASQTTVTTLVSALSFSPNGEGLVAFSEHGLMIRYWSLGSVWWEKLSRNVAPLQCTKVIFVPPWEGFSPHKSRSSVIASIMGHDTDTKLQASFCHCFKKSLSRILHMNVQNTCPSELSFCRRTPLEVVLATVPDH</sequence>
<dbReference type="SUPFAM" id="SSF48371">
    <property type="entry name" value="ARM repeat"/>
    <property type="match status" value="1"/>
</dbReference>
<evidence type="ECO:0000256" key="2">
    <source>
        <dbReference type="ARBA" id="ARBA00022737"/>
    </source>
</evidence>
<dbReference type="EMBL" id="CAMGYJ010000005">
    <property type="protein sequence ID" value="CAI0417077.1"/>
    <property type="molecule type" value="Genomic_DNA"/>
</dbReference>
<dbReference type="PROSITE" id="PS00678">
    <property type="entry name" value="WD_REPEATS_1"/>
    <property type="match status" value="1"/>
</dbReference>
<feature type="compositionally biased region" description="Polar residues" evidence="4">
    <location>
        <begin position="1056"/>
        <end position="1068"/>
    </location>
</feature>
<dbReference type="Proteomes" id="UP001154282">
    <property type="component" value="Unassembled WGS sequence"/>
</dbReference>
<feature type="region of interest" description="Disordered" evidence="4">
    <location>
        <begin position="1056"/>
        <end position="1096"/>
    </location>
</feature>
<keyword evidence="2" id="KW-0677">Repeat</keyword>
<dbReference type="InterPro" id="IPR036322">
    <property type="entry name" value="WD40_repeat_dom_sf"/>
</dbReference>
<accession>A0AAV0K5S1</accession>
<dbReference type="Pfam" id="PF00400">
    <property type="entry name" value="WD40"/>
    <property type="match status" value="1"/>
</dbReference>
<evidence type="ECO:0000313" key="6">
    <source>
        <dbReference type="Proteomes" id="UP001154282"/>
    </source>
</evidence>
<feature type="region of interest" description="Disordered" evidence="4">
    <location>
        <begin position="463"/>
        <end position="489"/>
    </location>
</feature>
<feature type="compositionally biased region" description="Basic and acidic residues" evidence="4">
    <location>
        <begin position="479"/>
        <end position="489"/>
    </location>
</feature>
<evidence type="ECO:0008006" key="7">
    <source>
        <dbReference type="Google" id="ProtNLM"/>
    </source>
</evidence>
<dbReference type="InterPro" id="IPR016024">
    <property type="entry name" value="ARM-type_fold"/>
</dbReference>
<organism evidence="5 6">
    <name type="scientific">Linum tenue</name>
    <dbReference type="NCBI Taxonomy" id="586396"/>
    <lineage>
        <taxon>Eukaryota</taxon>
        <taxon>Viridiplantae</taxon>
        <taxon>Streptophyta</taxon>
        <taxon>Embryophyta</taxon>
        <taxon>Tracheophyta</taxon>
        <taxon>Spermatophyta</taxon>
        <taxon>Magnoliopsida</taxon>
        <taxon>eudicotyledons</taxon>
        <taxon>Gunneridae</taxon>
        <taxon>Pentapetalae</taxon>
        <taxon>rosids</taxon>
        <taxon>fabids</taxon>
        <taxon>Malpighiales</taxon>
        <taxon>Linaceae</taxon>
        <taxon>Linum</taxon>
    </lineage>
</organism>
<evidence type="ECO:0000256" key="1">
    <source>
        <dbReference type="ARBA" id="ARBA00022574"/>
    </source>
</evidence>
<comment type="caution">
    <text evidence="5">The sequence shown here is derived from an EMBL/GenBank/DDBJ whole genome shotgun (WGS) entry which is preliminary data.</text>
</comment>
<keyword evidence="6" id="KW-1185">Reference proteome</keyword>
<feature type="compositionally biased region" description="Polar residues" evidence="4">
    <location>
        <begin position="767"/>
        <end position="786"/>
    </location>
</feature>
<gene>
    <name evidence="5" type="ORF">LITE_LOCUS17187</name>
</gene>
<dbReference type="SUPFAM" id="SSF50978">
    <property type="entry name" value="WD40 repeat-like"/>
    <property type="match status" value="1"/>
</dbReference>
<dbReference type="InterPro" id="IPR019775">
    <property type="entry name" value="WD40_repeat_CS"/>
</dbReference>
<dbReference type="InterPro" id="IPR049916">
    <property type="entry name" value="WDR72-like"/>
</dbReference>
<evidence type="ECO:0000256" key="4">
    <source>
        <dbReference type="SAM" id="MobiDB-lite"/>
    </source>
</evidence>
<feature type="compositionally biased region" description="Polar residues" evidence="4">
    <location>
        <begin position="154"/>
        <end position="166"/>
    </location>
</feature>
<dbReference type="InterPro" id="IPR015943">
    <property type="entry name" value="WD40/YVTN_repeat-like_dom_sf"/>
</dbReference>
<dbReference type="SMART" id="SM00320">
    <property type="entry name" value="WD40"/>
    <property type="match status" value="6"/>
</dbReference>
<proteinExistence type="predicted"/>
<name>A0AAV0K5S1_9ROSI</name>
<dbReference type="PROSITE" id="PS50082">
    <property type="entry name" value="WD_REPEATS_2"/>
    <property type="match status" value="1"/>
</dbReference>
<feature type="region of interest" description="Disordered" evidence="4">
    <location>
        <begin position="753"/>
        <end position="786"/>
    </location>
</feature>
<feature type="repeat" description="WD" evidence="3">
    <location>
        <begin position="582"/>
        <end position="607"/>
    </location>
</feature>
<keyword evidence="1 3" id="KW-0853">WD repeat</keyword>
<dbReference type="GO" id="GO:0005737">
    <property type="term" value="C:cytoplasm"/>
    <property type="evidence" value="ECO:0007669"/>
    <property type="project" value="TreeGrafter"/>
</dbReference>
<dbReference type="PANTHER" id="PTHR44099">
    <property type="entry name" value="RABCONNECTIN-3B, ISOFORM A"/>
    <property type="match status" value="1"/>
</dbReference>